<dbReference type="InterPro" id="IPR039422">
    <property type="entry name" value="MarR/SlyA-like"/>
</dbReference>
<dbReference type="Pfam" id="PF12802">
    <property type="entry name" value="MarR_2"/>
    <property type="match status" value="1"/>
</dbReference>
<gene>
    <name evidence="2" type="ORF">D9V34_07895</name>
</gene>
<dbReference type="PROSITE" id="PS50995">
    <property type="entry name" value="HTH_MARR_2"/>
    <property type="match status" value="1"/>
</dbReference>
<feature type="domain" description="HTH marR-type" evidence="1">
    <location>
        <begin position="11"/>
        <end position="147"/>
    </location>
</feature>
<accession>A0A3L7ARL2</accession>
<dbReference type="GO" id="GO:0003700">
    <property type="term" value="F:DNA-binding transcription factor activity"/>
    <property type="evidence" value="ECO:0007669"/>
    <property type="project" value="InterPro"/>
</dbReference>
<dbReference type="AlphaFoldDB" id="A0A3L7ARL2"/>
<reference evidence="2 3" key="1">
    <citation type="submission" date="2018-10" db="EMBL/GenBank/DDBJ databases">
        <authorList>
            <person name="Li J."/>
        </authorList>
    </citation>
    <scope>NUCLEOTIDE SEQUENCE [LARGE SCALE GENOMIC DNA]</scope>
    <source>
        <strain evidence="2 3">JCM 11654</strain>
    </source>
</reference>
<protein>
    <submittedName>
        <fullName evidence="2">MarR family transcriptional regulator</fullName>
    </submittedName>
</protein>
<dbReference type="GO" id="GO:0006950">
    <property type="term" value="P:response to stress"/>
    <property type="evidence" value="ECO:0007669"/>
    <property type="project" value="TreeGrafter"/>
</dbReference>
<evidence type="ECO:0000313" key="2">
    <source>
        <dbReference type="EMBL" id="RLP83143.1"/>
    </source>
</evidence>
<dbReference type="Proteomes" id="UP000269438">
    <property type="component" value="Unassembled WGS sequence"/>
</dbReference>
<proteinExistence type="predicted"/>
<comment type="caution">
    <text evidence="2">The sequence shown here is derived from an EMBL/GenBank/DDBJ whole genome shotgun (WGS) entry which is preliminary data.</text>
</comment>
<dbReference type="OrthoDB" id="8635520at2"/>
<dbReference type="InterPro" id="IPR036390">
    <property type="entry name" value="WH_DNA-bd_sf"/>
</dbReference>
<dbReference type="InterPro" id="IPR036388">
    <property type="entry name" value="WH-like_DNA-bd_sf"/>
</dbReference>
<name>A0A3L7ARL2_9MICO</name>
<dbReference type="EMBL" id="RCUY01000005">
    <property type="protein sequence ID" value="RLP83143.1"/>
    <property type="molecule type" value="Genomic_DNA"/>
</dbReference>
<dbReference type="PANTHER" id="PTHR33164:SF99">
    <property type="entry name" value="MARR FAMILY REGULATORY PROTEIN"/>
    <property type="match status" value="1"/>
</dbReference>
<keyword evidence="3" id="KW-1185">Reference proteome</keyword>
<sequence length="163" mass="17921">MDTPRWLNDEEIALWKRLQAISEILPATVDAQLRADVELTRYEYYVLAMLSEAPERKLPMSTLALVTNGSLSRLSHAARRLEQEGWIVRERVPTDRRAMIATLTDAGFAKIVDAAPGHVERVREVLFDHLDADQVAALNAALAPVLAALLPEIGDPAECPGGA</sequence>
<dbReference type="RefSeq" id="WP_121688272.1">
    <property type="nucleotide sequence ID" value="NZ_RCUY01000005.1"/>
</dbReference>
<evidence type="ECO:0000313" key="3">
    <source>
        <dbReference type="Proteomes" id="UP000269438"/>
    </source>
</evidence>
<dbReference type="Gene3D" id="1.10.10.10">
    <property type="entry name" value="Winged helix-like DNA-binding domain superfamily/Winged helix DNA-binding domain"/>
    <property type="match status" value="1"/>
</dbReference>
<dbReference type="SUPFAM" id="SSF46785">
    <property type="entry name" value="Winged helix' DNA-binding domain"/>
    <property type="match status" value="1"/>
</dbReference>
<dbReference type="SMART" id="SM00347">
    <property type="entry name" value="HTH_MARR"/>
    <property type="match status" value="1"/>
</dbReference>
<dbReference type="PANTHER" id="PTHR33164">
    <property type="entry name" value="TRANSCRIPTIONAL REGULATOR, MARR FAMILY"/>
    <property type="match status" value="1"/>
</dbReference>
<dbReference type="InterPro" id="IPR000835">
    <property type="entry name" value="HTH_MarR-typ"/>
</dbReference>
<organism evidence="2 3">
    <name type="scientific">Mycetocola lacteus</name>
    <dbReference type="NCBI Taxonomy" id="76637"/>
    <lineage>
        <taxon>Bacteria</taxon>
        <taxon>Bacillati</taxon>
        <taxon>Actinomycetota</taxon>
        <taxon>Actinomycetes</taxon>
        <taxon>Micrococcales</taxon>
        <taxon>Microbacteriaceae</taxon>
        <taxon>Mycetocola</taxon>
    </lineage>
</organism>
<evidence type="ECO:0000259" key="1">
    <source>
        <dbReference type="PROSITE" id="PS50995"/>
    </source>
</evidence>